<reference evidence="2 3" key="1">
    <citation type="journal article" date="2019" name="Int. J. Syst. Evol. Microbiol.">
        <title>The Global Catalogue of Microorganisms (GCM) 10K type strain sequencing project: providing services to taxonomists for standard genome sequencing and annotation.</title>
        <authorList>
            <consortium name="The Broad Institute Genomics Platform"/>
            <consortium name="The Broad Institute Genome Sequencing Center for Infectious Disease"/>
            <person name="Wu L."/>
            <person name="Ma J."/>
        </authorList>
    </citation>
    <scope>NUCLEOTIDE SEQUENCE [LARGE SCALE GENOMIC DNA]</scope>
    <source>
        <strain evidence="2 3">DT31</strain>
    </source>
</reference>
<dbReference type="RefSeq" id="WP_284031358.1">
    <property type="nucleotide sequence ID" value="NZ_CP126154.1"/>
</dbReference>
<dbReference type="AlphaFoldDB" id="A0ABD5WHW7"/>
<evidence type="ECO:0000313" key="2">
    <source>
        <dbReference type="EMBL" id="MFC7071373.1"/>
    </source>
</evidence>
<evidence type="ECO:0000256" key="1">
    <source>
        <dbReference type="SAM" id="Phobius"/>
    </source>
</evidence>
<protein>
    <submittedName>
        <fullName evidence="2">Uncharacterized protein</fullName>
    </submittedName>
</protein>
<keyword evidence="1" id="KW-0812">Transmembrane</keyword>
<gene>
    <name evidence="2" type="ORF">ACFQL9_17140</name>
</gene>
<keyword evidence="1" id="KW-1133">Transmembrane helix</keyword>
<feature type="transmembrane region" description="Helical" evidence="1">
    <location>
        <begin position="113"/>
        <end position="138"/>
    </location>
</feature>
<feature type="transmembrane region" description="Helical" evidence="1">
    <location>
        <begin position="76"/>
        <end position="101"/>
    </location>
</feature>
<comment type="caution">
    <text evidence="2">The sequence shown here is derived from an EMBL/GenBank/DDBJ whole genome shotgun (WGS) entry which is preliminary data.</text>
</comment>
<keyword evidence="3" id="KW-1185">Reference proteome</keyword>
<dbReference type="Proteomes" id="UP001596461">
    <property type="component" value="Unassembled WGS sequence"/>
</dbReference>
<organism evidence="2 3">
    <name type="scientific">Halobaculum lipolyticum</name>
    <dbReference type="NCBI Taxonomy" id="3032001"/>
    <lineage>
        <taxon>Archaea</taxon>
        <taxon>Methanobacteriati</taxon>
        <taxon>Methanobacteriota</taxon>
        <taxon>Stenosarchaea group</taxon>
        <taxon>Halobacteria</taxon>
        <taxon>Halobacteriales</taxon>
        <taxon>Haloferacaceae</taxon>
        <taxon>Halobaculum</taxon>
    </lineage>
</organism>
<proteinExistence type="predicted"/>
<keyword evidence="1" id="KW-0472">Membrane</keyword>
<name>A0ABD5WHW7_9EURY</name>
<feature type="transmembrane region" description="Helical" evidence="1">
    <location>
        <begin position="37"/>
        <end position="55"/>
    </location>
</feature>
<evidence type="ECO:0000313" key="3">
    <source>
        <dbReference type="Proteomes" id="UP001596461"/>
    </source>
</evidence>
<dbReference type="EMBL" id="JBHTAH010000023">
    <property type="protein sequence ID" value="MFC7071373.1"/>
    <property type="molecule type" value="Genomic_DNA"/>
</dbReference>
<dbReference type="GeneID" id="81126246"/>
<sequence length="141" mass="13330">MIAAGGALAVVVLAVAVGGLAAAVGPGAPPDPGGRRLGNAIVATLVCVILSWLLVVARVVHGAAGYAADGDRPRGVAFGVAAVEGTLAFGTLVVAVGAVALSVSAGETEVLAVGAYAVVAVGVVLAAVSVLRAGVALFGRP</sequence>
<accession>A0ABD5WHW7</accession>